<dbReference type="AlphaFoldDB" id="A0A8X7CFR6"/>
<evidence type="ECO:0000313" key="1">
    <source>
        <dbReference type="EMBL" id="GFY70624.1"/>
    </source>
</evidence>
<accession>A0A8X7CFR6</accession>
<sequence length="117" mass="13195">MATLLPAKGLFSQIFDSSFHAKRNGMECIKIIQKQIKSKSVSIMFGGVFLKLLKKEVAKHNPFPKSDFNCIDAEIVLTTSMVELLCNHIQENVSSLFVCYGCLEGYKNQLGYECMTY</sequence>
<proteinExistence type="predicted"/>
<organism evidence="1 2">
    <name type="scientific">Trichonephila inaurata madagascariensis</name>
    <dbReference type="NCBI Taxonomy" id="2747483"/>
    <lineage>
        <taxon>Eukaryota</taxon>
        <taxon>Metazoa</taxon>
        <taxon>Ecdysozoa</taxon>
        <taxon>Arthropoda</taxon>
        <taxon>Chelicerata</taxon>
        <taxon>Arachnida</taxon>
        <taxon>Araneae</taxon>
        <taxon>Araneomorphae</taxon>
        <taxon>Entelegynae</taxon>
        <taxon>Araneoidea</taxon>
        <taxon>Nephilidae</taxon>
        <taxon>Trichonephila</taxon>
        <taxon>Trichonephila inaurata</taxon>
    </lineage>
</organism>
<protein>
    <submittedName>
        <fullName evidence="1">Uncharacterized protein</fullName>
    </submittedName>
</protein>
<name>A0A8X7CFR6_9ARAC</name>
<dbReference type="Proteomes" id="UP000886998">
    <property type="component" value="Unassembled WGS sequence"/>
</dbReference>
<reference evidence="1" key="1">
    <citation type="submission" date="2020-08" db="EMBL/GenBank/DDBJ databases">
        <title>Multicomponent nature underlies the extraordinary mechanical properties of spider dragline silk.</title>
        <authorList>
            <person name="Kono N."/>
            <person name="Nakamura H."/>
            <person name="Mori M."/>
            <person name="Yoshida Y."/>
            <person name="Ohtoshi R."/>
            <person name="Malay A.D."/>
            <person name="Moran D.A.P."/>
            <person name="Tomita M."/>
            <person name="Numata K."/>
            <person name="Arakawa K."/>
        </authorList>
    </citation>
    <scope>NUCLEOTIDE SEQUENCE</scope>
</reference>
<gene>
    <name evidence="1" type="ORF">TNIN_426621</name>
</gene>
<keyword evidence="2" id="KW-1185">Reference proteome</keyword>
<dbReference type="OrthoDB" id="10329273at2759"/>
<comment type="caution">
    <text evidence="1">The sequence shown here is derived from an EMBL/GenBank/DDBJ whole genome shotgun (WGS) entry which is preliminary data.</text>
</comment>
<dbReference type="EMBL" id="BMAV01018352">
    <property type="protein sequence ID" value="GFY70624.1"/>
    <property type="molecule type" value="Genomic_DNA"/>
</dbReference>
<evidence type="ECO:0000313" key="2">
    <source>
        <dbReference type="Proteomes" id="UP000886998"/>
    </source>
</evidence>